<evidence type="ECO:0000313" key="7">
    <source>
        <dbReference type="EMBL" id="ANU62807.1"/>
    </source>
</evidence>
<evidence type="ECO:0000256" key="1">
    <source>
        <dbReference type="ARBA" id="ARBA00001965"/>
    </source>
</evidence>
<name>A0A1B1S7N9_9BACT</name>
<dbReference type="InterPro" id="IPR003251">
    <property type="entry name" value="Rr_diiron-bd_dom"/>
</dbReference>
<evidence type="ECO:0000313" key="9">
    <source>
        <dbReference type="Proteomes" id="UP000186351"/>
    </source>
</evidence>
<dbReference type="GO" id="GO:0046872">
    <property type="term" value="F:metal ion binding"/>
    <property type="evidence" value="ECO:0007669"/>
    <property type="project" value="UniProtKB-KW"/>
</dbReference>
<evidence type="ECO:0000256" key="4">
    <source>
        <dbReference type="ARBA" id="ARBA00022982"/>
    </source>
</evidence>
<dbReference type="EMBL" id="SRYD01000032">
    <property type="protein sequence ID" value="TGY73598.1"/>
    <property type="molecule type" value="Genomic_DNA"/>
</dbReference>
<reference evidence="7" key="2">
    <citation type="submission" date="2017-04" db="EMBL/GenBank/DDBJ databases">
        <title>Complete Genome Sequences of Twelve Strains of a Stable Defined Moderately Diverse Mouse Microbiota 2 (sDMDMm2).</title>
        <authorList>
            <person name="Uchimura Y."/>
            <person name="Wyss M."/>
            <person name="Brugiroux S."/>
            <person name="Limenitakis J.P."/>
            <person name="Stecher B."/>
            <person name="McCoy K.D."/>
            <person name="Macpherson A.J."/>
        </authorList>
    </citation>
    <scope>NUCLEOTIDE SEQUENCE</scope>
    <source>
        <strain evidence="7">YL27</strain>
    </source>
</reference>
<comment type="cofactor">
    <cofactor evidence="1">
        <name>Fe(3+)</name>
        <dbReference type="ChEBI" id="CHEBI:29034"/>
    </cofactor>
</comment>
<dbReference type="PANTHER" id="PTHR43865:SF1">
    <property type="entry name" value="RUBRERYTHRIN-RELATED"/>
    <property type="match status" value="1"/>
</dbReference>
<keyword evidence="4" id="KW-0249">Electron transport</keyword>
<dbReference type="SUPFAM" id="SSF57802">
    <property type="entry name" value="Rubredoxin-like"/>
    <property type="match status" value="1"/>
</dbReference>
<evidence type="ECO:0000256" key="3">
    <source>
        <dbReference type="ARBA" id="ARBA00022723"/>
    </source>
</evidence>
<dbReference type="Gene3D" id="1.20.1260.10">
    <property type="match status" value="1"/>
</dbReference>
<dbReference type="KEGG" id="pary:A4V02_03085"/>
<dbReference type="OrthoDB" id="9799749at2"/>
<evidence type="ECO:0000313" key="8">
    <source>
        <dbReference type="EMBL" id="TGY73598.1"/>
    </source>
</evidence>
<accession>A0A1Z2XE44</accession>
<dbReference type="GO" id="GO:0016491">
    <property type="term" value="F:oxidoreductase activity"/>
    <property type="evidence" value="ECO:0007669"/>
    <property type="project" value="InterPro"/>
</dbReference>
<dbReference type="Proteomes" id="UP000186351">
    <property type="component" value="Chromosome"/>
</dbReference>
<evidence type="ECO:0000259" key="6">
    <source>
        <dbReference type="PROSITE" id="PS50905"/>
    </source>
</evidence>
<dbReference type="InterPro" id="IPR009078">
    <property type="entry name" value="Ferritin-like_SF"/>
</dbReference>
<dbReference type="InterPro" id="IPR052364">
    <property type="entry name" value="Rubrerythrin"/>
</dbReference>
<sequence>MSKSEKTPKSIKGTRTEQNVVDAYISETQAYARYTYYASQAEKDGYFPLKEVFEETAANELRHGKVYLKMLQGGELTCNIPVDAIPAKDTVTNLEISIHEEGDEAVKTYLANAKMAEEEGFPEIAEHFKAIASIEKHHMERFQRYLDRIKAGTLWKRDKAITWKCLVCGYEFVGKEPPKVCPACDHPYQHYMPMDME</sequence>
<evidence type="ECO:0000256" key="5">
    <source>
        <dbReference type="ARBA" id="ARBA00023004"/>
    </source>
</evidence>
<dbReference type="NCBIfam" id="NF045767">
    <property type="entry name" value="RuberyRbr"/>
    <property type="match status" value="1"/>
</dbReference>
<keyword evidence="3" id="KW-0479">Metal-binding</keyword>
<evidence type="ECO:0000256" key="2">
    <source>
        <dbReference type="ARBA" id="ARBA00022448"/>
    </source>
</evidence>
<accession>A0A1B1S7N9</accession>
<dbReference type="Gene3D" id="2.20.28.10">
    <property type="match status" value="1"/>
</dbReference>
<proteinExistence type="predicted"/>
<feature type="domain" description="Ferritin-like diiron" evidence="6">
    <location>
        <begin position="10"/>
        <end position="153"/>
    </location>
</feature>
<keyword evidence="9" id="KW-1185">Reference proteome</keyword>
<keyword evidence="5" id="KW-0408">Iron</keyword>
<dbReference type="AlphaFoldDB" id="A0A1B1S7N9"/>
<dbReference type="Pfam" id="PF02915">
    <property type="entry name" value="Rubrerythrin"/>
    <property type="match status" value="1"/>
</dbReference>
<dbReference type="InterPro" id="IPR009040">
    <property type="entry name" value="Ferritin-like_diiron"/>
</dbReference>
<gene>
    <name evidence="7" type="ORF">A4V02_03085</name>
    <name evidence="8" type="ORF">E5333_08890</name>
</gene>
<evidence type="ECO:0000313" key="10">
    <source>
        <dbReference type="Proteomes" id="UP000306630"/>
    </source>
</evidence>
<protein>
    <submittedName>
        <fullName evidence="7 8">Rubrerythrin</fullName>
    </submittedName>
</protein>
<dbReference type="Pfam" id="PF21349">
    <property type="entry name" value="RUBY_RBDX"/>
    <property type="match status" value="1"/>
</dbReference>
<dbReference type="RefSeq" id="WP_068960186.1">
    <property type="nucleotide sequence ID" value="NZ_CAJTAP010000002.1"/>
</dbReference>
<reference evidence="8 10" key="3">
    <citation type="submission" date="2019-04" db="EMBL/GenBank/DDBJ databases">
        <title>Microbes associate with the intestines of laboratory mice.</title>
        <authorList>
            <person name="Navarre W."/>
            <person name="Wong E."/>
            <person name="Huang K."/>
            <person name="Tropini C."/>
            <person name="Ng K."/>
            <person name="Yu B."/>
        </authorList>
    </citation>
    <scope>NUCLEOTIDE SEQUENCE [LARGE SCALE GENOMIC DNA]</scope>
    <source>
        <strain evidence="8 10">NM06_A21</strain>
    </source>
</reference>
<keyword evidence="2" id="KW-0813">Transport</keyword>
<dbReference type="PROSITE" id="PS50905">
    <property type="entry name" value="FERRITIN_LIKE"/>
    <property type="match status" value="1"/>
</dbReference>
<dbReference type="CDD" id="cd01041">
    <property type="entry name" value="Rubrerythrin"/>
    <property type="match status" value="1"/>
</dbReference>
<dbReference type="InterPro" id="IPR048574">
    <property type="entry name" value="RUBY_RBDX"/>
</dbReference>
<dbReference type="GeneID" id="65535827"/>
<dbReference type="InterPro" id="IPR012347">
    <property type="entry name" value="Ferritin-like"/>
</dbReference>
<dbReference type="STRING" id="1796646.A4V02_03085"/>
<dbReference type="SUPFAM" id="SSF47240">
    <property type="entry name" value="Ferritin-like"/>
    <property type="match status" value="1"/>
</dbReference>
<reference evidence="9" key="1">
    <citation type="submission" date="2016-04" db="EMBL/GenBank/DDBJ databases">
        <title>Complete Genome Sequences of Twelve Strains of a Stable Defined Moderately Diverse Mouse Microbiota 2 (sDMDMm2).</title>
        <authorList>
            <person name="Uchimura Y."/>
            <person name="Wyss M."/>
            <person name="Brugiroux S."/>
            <person name="Limenitakis J.P."/>
            <person name="Stecher B."/>
            <person name="McCoy K.D."/>
            <person name="Macpherson A.J."/>
        </authorList>
    </citation>
    <scope>NUCLEOTIDE SEQUENCE [LARGE SCALE GENOMIC DNA]</scope>
    <source>
        <strain evidence="9">YL27</strain>
    </source>
</reference>
<dbReference type="PANTHER" id="PTHR43865">
    <property type="entry name" value="RUBRERYTHRIN-RELATED"/>
    <property type="match status" value="1"/>
</dbReference>
<dbReference type="EMBL" id="CP015402">
    <property type="protein sequence ID" value="ANU62807.1"/>
    <property type="molecule type" value="Genomic_DNA"/>
</dbReference>
<dbReference type="Proteomes" id="UP000306630">
    <property type="component" value="Unassembled WGS sequence"/>
</dbReference>
<organism evidence="7 9">
    <name type="scientific">Muribaculum intestinale</name>
    <dbReference type="NCBI Taxonomy" id="1796646"/>
    <lineage>
        <taxon>Bacteria</taxon>
        <taxon>Pseudomonadati</taxon>
        <taxon>Bacteroidota</taxon>
        <taxon>Bacteroidia</taxon>
        <taxon>Bacteroidales</taxon>
        <taxon>Muribaculaceae</taxon>
        <taxon>Muribaculum</taxon>
    </lineage>
</organism>